<dbReference type="SUPFAM" id="SSF51905">
    <property type="entry name" value="FAD/NAD(P)-binding domain"/>
    <property type="match status" value="1"/>
</dbReference>
<dbReference type="NCBIfam" id="TIGR01813">
    <property type="entry name" value="flavo_cyto_c"/>
    <property type="match status" value="1"/>
</dbReference>
<comment type="similarity">
    <text evidence="5">Belongs to the FAD-dependent oxidoreductase 2 family. FRD/SDH subfamily.</text>
</comment>
<reference evidence="7 8" key="1">
    <citation type="submission" date="2014-12" db="EMBL/GenBank/DDBJ databases">
        <title>Comparative genomics of the lactic acid bacteria isolated from the honey bee gut.</title>
        <authorList>
            <person name="Ellegaard K.M."/>
            <person name="Tamarit D."/>
            <person name="Javelind E."/>
            <person name="Olofsson T."/>
            <person name="Andersson S.G."/>
            <person name="Vasquez A."/>
        </authorList>
    </citation>
    <scope>NUCLEOTIDE SEQUENCE [LARGE SCALE GENOMIC DNA]</scope>
    <source>
        <strain evidence="7 8">Biut2</strain>
    </source>
</reference>
<evidence type="ECO:0000259" key="6">
    <source>
        <dbReference type="Pfam" id="PF00890"/>
    </source>
</evidence>
<keyword evidence="4 5" id="KW-0560">Oxidoreductase</keyword>
<dbReference type="Pfam" id="PF00890">
    <property type="entry name" value="FAD_binding_2"/>
    <property type="match status" value="1"/>
</dbReference>
<feature type="domain" description="FAD-dependent oxidoreductase 2 FAD-binding" evidence="6">
    <location>
        <begin position="19"/>
        <end position="443"/>
    </location>
</feature>
<name>A0A0F4L9D9_9LACO</name>
<proteinExistence type="inferred from homology"/>
<dbReference type="InterPro" id="IPR010960">
    <property type="entry name" value="Flavocytochrome_c"/>
</dbReference>
<evidence type="ECO:0000256" key="2">
    <source>
        <dbReference type="ARBA" id="ARBA00022630"/>
    </source>
</evidence>
<keyword evidence="2 5" id="KW-0285">Flavoprotein</keyword>
<dbReference type="PRINTS" id="PR00368">
    <property type="entry name" value="FADPNR"/>
</dbReference>
<dbReference type="GO" id="GO:0033765">
    <property type="term" value="F:steroid dehydrogenase activity, acting on the CH-CH group of donors"/>
    <property type="evidence" value="ECO:0007669"/>
    <property type="project" value="UniProtKB-ARBA"/>
</dbReference>
<dbReference type="PANTHER" id="PTHR43400">
    <property type="entry name" value="FUMARATE REDUCTASE"/>
    <property type="match status" value="1"/>
</dbReference>
<protein>
    <submittedName>
        <fullName evidence="7">Fumarate reductase</fullName>
    </submittedName>
</protein>
<sequence length="465" mass="50431">MGKFVFTPNGSAEIKDRYDAVIVGAGGAGLTAAIQAKELGLNIAVFEKNADLGGNTNRASSGMNASESLVQLNEGIIDNKEDFYQETLKGGGKLNDRELLRYFVDHSAVAIDWLMNHGIELTNLTITGGMSKKRAHRPASMAPVGNYLVTGALKQIQEKNIPIFNNSRVISLLQDKRKKVVGIEVETDSGVKKVQATAILLASGGFGSSKDLIQKYRPDLANYKTTNQPGATGDGLKLAAKIDAQLEQMEFIQVHPTAQTDTDHVYLIGEGLRGEGAILVNKSGQRFVNELNTRKIVSDAITKLNEDGAYLLFDQTIRNNFTAVEFYDHVGLVNQGSSIEELAENIGVNNNNLKKTISKWNGAVKNKNDSEYQRTTGMDRTIEQGPFFAIHINPAIHYTMGGIHITPKTEVLDSDGNIISGLYAAGEVSGGLHGNNRIGGNSIAETVIFGRQAGIQMAEFTRQYK</sequence>
<dbReference type="AlphaFoldDB" id="A0A0F4L9D9"/>
<dbReference type="NCBIfam" id="NF005064">
    <property type="entry name" value="PRK06481.1"/>
    <property type="match status" value="1"/>
</dbReference>
<dbReference type="Gene3D" id="3.90.700.10">
    <property type="entry name" value="Succinate dehydrogenase/fumarate reductase flavoprotein, catalytic domain"/>
    <property type="match status" value="1"/>
</dbReference>
<keyword evidence="3 5" id="KW-0274">FAD</keyword>
<dbReference type="PANTHER" id="PTHR43400:SF7">
    <property type="entry name" value="FAD-DEPENDENT OXIDOREDUCTASE 2 FAD BINDING DOMAIN-CONTAINING PROTEIN"/>
    <property type="match status" value="1"/>
</dbReference>
<dbReference type="PATRIC" id="fig|1218493.3.peg.1115"/>
<dbReference type="InterPro" id="IPR003953">
    <property type="entry name" value="FAD-dep_OxRdtase_2_FAD-bd"/>
</dbReference>
<evidence type="ECO:0000313" key="8">
    <source>
        <dbReference type="Proteomes" id="UP000033533"/>
    </source>
</evidence>
<evidence type="ECO:0000313" key="7">
    <source>
        <dbReference type="EMBL" id="KJY55427.1"/>
    </source>
</evidence>
<dbReference type="RefSeq" id="WP_045928154.1">
    <property type="nucleotide sequence ID" value="NZ_JBHSZS010000025.1"/>
</dbReference>
<evidence type="ECO:0000256" key="3">
    <source>
        <dbReference type="ARBA" id="ARBA00022827"/>
    </source>
</evidence>
<comment type="cofactor">
    <cofactor evidence="1">
        <name>FAD</name>
        <dbReference type="ChEBI" id="CHEBI:57692"/>
    </cofactor>
</comment>
<dbReference type="GO" id="GO:0010181">
    <property type="term" value="F:FMN binding"/>
    <property type="evidence" value="ECO:0007669"/>
    <property type="project" value="InterPro"/>
</dbReference>
<dbReference type="SUPFAM" id="SSF56425">
    <property type="entry name" value="Succinate dehydrogenase/fumarate reductase flavoprotein, catalytic domain"/>
    <property type="match status" value="1"/>
</dbReference>
<organism evidence="7 8">
    <name type="scientific">Lactobacillus kullabergensis</name>
    <dbReference type="NCBI Taxonomy" id="1218493"/>
    <lineage>
        <taxon>Bacteria</taxon>
        <taxon>Bacillati</taxon>
        <taxon>Bacillota</taxon>
        <taxon>Bacilli</taxon>
        <taxon>Lactobacillales</taxon>
        <taxon>Lactobacillaceae</taxon>
        <taxon>Lactobacillus</taxon>
    </lineage>
</organism>
<dbReference type="InterPro" id="IPR027477">
    <property type="entry name" value="Succ_DH/fumarate_Rdtase_cat_sf"/>
</dbReference>
<dbReference type="FunFam" id="3.90.700.10:FF:000007">
    <property type="entry name" value="NADH-dependent fumarate reductase"/>
    <property type="match status" value="1"/>
</dbReference>
<gene>
    <name evidence="7" type="ORF">JF76_10640</name>
</gene>
<dbReference type="STRING" id="1218493.JF76_10640"/>
<dbReference type="Proteomes" id="UP000033533">
    <property type="component" value="Unassembled WGS sequence"/>
</dbReference>
<dbReference type="OrthoDB" id="9806724at2"/>
<dbReference type="InterPro" id="IPR050315">
    <property type="entry name" value="FAD-oxidoreductase_2"/>
</dbReference>
<evidence type="ECO:0000256" key="1">
    <source>
        <dbReference type="ARBA" id="ARBA00001974"/>
    </source>
</evidence>
<accession>A0A0F4L9D9</accession>
<comment type="caution">
    <text evidence="7">The sequence shown here is derived from an EMBL/GenBank/DDBJ whole genome shotgun (WGS) entry which is preliminary data.</text>
</comment>
<dbReference type="HOGENOM" id="CLU_011398_4_5_9"/>
<evidence type="ECO:0000256" key="5">
    <source>
        <dbReference type="RuleBase" id="RU366062"/>
    </source>
</evidence>
<dbReference type="InterPro" id="IPR036188">
    <property type="entry name" value="FAD/NAD-bd_sf"/>
</dbReference>
<dbReference type="Gene3D" id="3.50.50.60">
    <property type="entry name" value="FAD/NAD(P)-binding domain"/>
    <property type="match status" value="1"/>
</dbReference>
<dbReference type="EMBL" id="JXBY01000019">
    <property type="protein sequence ID" value="KJY55427.1"/>
    <property type="molecule type" value="Genomic_DNA"/>
</dbReference>
<evidence type="ECO:0000256" key="4">
    <source>
        <dbReference type="ARBA" id="ARBA00023002"/>
    </source>
</evidence>